<comment type="similarity">
    <text evidence="4">Belongs to the HflD family.</text>
</comment>
<keyword evidence="2 4" id="KW-0963">Cytoplasm</keyword>
<organism evidence="5 6">
    <name type="scientific">Rosenbergiella gaditana</name>
    <dbReference type="NCBI Taxonomy" id="2726987"/>
    <lineage>
        <taxon>Bacteria</taxon>
        <taxon>Pseudomonadati</taxon>
        <taxon>Pseudomonadota</taxon>
        <taxon>Gammaproteobacteria</taxon>
        <taxon>Enterobacterales</taxon>
        <taxon>Erwiniaceae</taxon>
        <taxon>Rosenbergiella</taxon>
    </lineage>
</organism>
<accession>A0ABS5ST93</accession>
<evidence type="ECO:0000313" key="5">
    <source>
        <dbReference type="EMBL" id="MBT0723305.1"/>
    </source>
</evidence>
<dbReference type="PANTHER" id="PTHR38100">
    <property type="entry name" value="HIGH FREQUENCY LYSOGENIZATION PROTEIN HFLD"/>
    <property type="match status" value="1"/>
</dbReference>
<sequence length="209" mass="22674">MTLAFAGICQAAHLAQQLARHGRCPEEAYHCSLRSLTQSLETTDGTLAFFGGNEAQLRFGLETVIAVLNTPSQKGALAEITRYSLGMIGLERKVAKNHQALSDLEQRLRQLDRQLQHFGIDSSTLASATASIYTDIVSPLGPRIQITGEQAILQNSLVQSRVRAVLLTGVRSAMLWQQLGGGRLQLLFSRGKLVDMAKLILSGLPHADA</sequence>
<proteinExistence type="inferred from homology"/>
<evidence type="ECO:0000256" key="2">
    <source>
        <dbReference type="ARBA" id="ARBA00022490"/>
    </source>
</evidence>
<comment type="caution">
    <text evidence="5">The sequence shown here is derived from an EMBL/GenBank/DDBJ whole genome shotgun (WGS) entry which is preliminary data.</text>
</comment>
<dbReference type="InterPro" id="IPR035932">
    <property type="entry name" value="HflD-like_sf"/>
</dbReference>
<evidence type="ECO:0000256" key="3">
    <source>
        <dbReference type="ARBA" id="ARBA00023136"/>
    </source>
</evidence>
<dbReference type="Pfam" id="PF04356">
    <property type="entry name" value="DUF489"/>
    <property type="match status" value="1"/>
</dbReference>
<dbReference type="EMBL" id="JABBFR010000002">
    <property type="protein sequence ID" value="MBT0723305.1"/>
    <property type="molecule type" value="Genomic_DNA"/>
</dbReference>
<evidence type="ECO:0000256" key="4">
    <source>
        <dbReference type="HAMAP-Rule" id="MF_00695"/>
    </source>
</evidence>
<dbReference type="SUPFAM" id="SSF101322">
    <property type="entry name" value="YcfC-like"/>
    <property type="match status" value="1"/>
</dbReference>
<dbReference type="NCBIfam" id="NF001248">
    <property type="entry name" value="PRK00218.1-4"/>
    <property type="match status" value="1"/>
</dbReference>
<keyword evidence="4" id="KW-0175">Coiled coil</keyword>
<gene>
    <name evidence="4 5" type="primary">hflD</name>
    <name evidence="5" type="ORF">HH682_02365</name>
</gene>
<keyword evidence="1 4" id="KW-1003">Cell membrane</keyword>
<dbReference type="HAMAP" id="MF_00695">
    <property type="entry name" value="HflD_protein"/>
    <property type="match status" value="1"/>
</dbReference>
<keyword evidence="3 4" id="KW-0472">Membrane</keyword>
<keyword evidence="6" id="KW-1185">Reference proteome</keyword>
<feature type="coiled-coil region" evidence="4">
    <location>
        <begin position="94"/>
        <end position="121"/>
    </location>
</feature>
<dbReference type="InterPro" id="IPR007451">
    <property type="entry name" value="HflD"/>
</dbReference>
<protein>
    <recommendedName>
        <fullName evidence="4">High frequency lysogenization protein HflD homolog</fullName>
    </recommendedName>
</protein>
<evidence type="ECO:0000313" key="6">
    <source>
        <dbReference type="Proteomes" id="UP000790096"/>
    </source>
</evidence>
<dbReference type="Proteomes" id="UP000790096">
    <property type="component" value="Unassembled WGS sequence"/>
</dbReference>
<dbReference type="Gene3D" id="1.10.3890.10">
    <property type="entry name" value="HflD-like"/>
    <property type="match status" value="1"/>
</dbReference>
<reference evidence="5 6" key="1">
    <citation type="submission" date="2020-04" db="EMBL/GenBank/DDBJ databases">
        <title>Genome sequencing of Rosenbergiella species.</title>
        <authorList>
            <person name="Alvarez-Perez S."/>
            <person name="Lievens B."/>
        </authorList>
    </citation>
    <scope>NUCLEOTIDE SEQUENCE [LARGE SCALE GENOMIC DNA]</scope>
    <source>
        <strain evidence="5 6">S61</strain>
    </source>
</reference>
<dbReference type="PANTHER" id="PTHR38100:SF1">
    <property type="entry name" value="HIGH FREQUENCY LYSOGENIZATION PROTEIN HFLD"/>
    <property type="match status" value="1"/>
</dbReference>
<comment type="subcellular location">
    <subcellularLocation>
        <location evidence="4">Cytoplasm</location>
    </subcellularLocation>
    <subcellularLocation>
        <location evidence="4">Cell membrane</location>
        <topology evidence="4">Peripheral membrane protein</topology>
        <orientation evidence="4">Cytoplasmic side</orientation>
    </subcellularLocation>
</comment>
<evidence type="ECO:0000256" key="1">
    <source>
        <dbReference type="ARBA" id="ARBA00022475"/>
    </source>
</evidence>
<name>A0ABS5ST93_9GAMM</name>
<dbReference type="NCBIfam" id="NF001246">
    <property type="entry name" value="PRK00218.1-2"/>
    <property type="match status" value="1"/>
</dbReference>